<dbReference type="InterPro" id="IPR005106">
    <property type="entry name" value="Asp/hSer_DH_NAD-bd"/>
</dbReference>
<dbReference type="InterPro" id="IPR011147">
    <property type="entry name" value="Bifunc_Aspkin/hSer_DH"/>
</dbReference>
<dbReference type="InterPro" id="IPR019811">
    <property type="entry name" value="HDH_CS"/>
</dbReference>
<keyword evidence="22" id="KW-0486">Methionine biosynthesis</keyword>
<feature type="domain" description="Aspartate/glutamate/uridylate kinase" evidence="29">
    <location>
        <begin position="2"/>
        <end position="285"/>
    </location>
</feature>
<evidence type="ECO:0000256" key="17">
    <source>
        <dbReference type="ARBA" id="ARBA00022857"/>
    </source>
</evidence>
<dbReference type="GO" id="GO:0005524">
    <property type="term" value="F:ATP binding"/>
    <property type="evidence" value="ECO:0007669"/>
    <property type="project" value="UniProtKB-UniRule"/>
</dbReference>
<keyword evidence="13" id="KW-0479">Metal-binding</keyword>
<dbReference type="Proteomes" id="UP000296034">
    <property type="component" value="Unassembled WGS sequence"/>
</dbReference>
<keyword evidence="14 28" id="KW-0547">Nucleotide-binding</keyword>
<evidence type="ECO:0000256" key="4">
    <source>
        <dbReference type="ARBA" id="ARBA00005056"/>
    </source>
</evidence>
<dbReference type="GO" id="GO:0046872">
    <property type="term" value="F:metal ion binding"/>
    <property type="evidence" value="ECO:0007669"/>
    <property type="project" value="UniProtKB-KW"/>
</dbReference>
<evidence type="ECO:0000256" key="25">
    <source>
        <dbReference type="ARBA" id="ARBA00048561"/>
    </source>
</evidence>
<keyword evidence="12" id="KW-0791">Threonine biosynthesis</keyword>
<evidence type="ECO:0000259" key="30">
    <source>
        <dbReference type="Pfam" id="PF00742"/>
    </source>
</evidence>
<evidence type="ECO:0000256" key="15">
    <source>
        <dbReference type="ARBA" id="ARBA00022777"/>
    </source>
</evidence>
<evidence type="ECO:0000256" key="26">
    <source>
        <dbReference type="ARBA" id="ARBA00048841"/>
    </source>
</evidence>
<dbReference type="InterPro" id="IPR049638">
    <property type="entry name" value="AK-HD"/>
</dbReference>
<dbReference type="GO" id="GO:0050661">
    <property type="term" value="F:NADP binding"/>
    <property type="evidence" value="ECO:0007669"/>
    <property type="project" value="UniProtKB-UniRule"/>
</dbReference>
<dbReference type="SUPFAM" id="SSF55021">
    <property type="entry name" value="ACT-like"/>
    <property type="match status" value="1"/>
</dbReference>
<dbReference type="PIRSF" id="PIRSF000727">
    <property type="entry name" value="ThrA"/>
    <property type="match status" value="1"/>
</dbReference>
<dbReference type="Gene3D" id="3.40.1160.10">
    <property type="entry name" value="Acetylglutamate kinase-like"/>
    <property type="match status" value="1"/>
</dbReference>
<comment type="pathway">
    <text evidence="4 28">Amino-acid biosynthesis; L-threonine biosynthesis; L-threonine from L-aspartate: step 3/5.</text>
</comment>
<dbReference type="UniPathway" id="UPA00050">
    <property type="reaction ID" value="UER00063"/>
</dbReference>
<feature type="domain" description="Aspartate/homoserine dehydrogenase NAD-binding" evidence="31">
    <location>
        <begin position="475"/>
        <end position="610"/>
    </location>
</feature>
<evidence type="ECO:0000256" key="21">
    <source>
        <dbReference type="ARBA" id="ARBA00023154"/>
    </source>
</evidence>
<evidence type="ECO:0000256" key="1">
    <source>
        <dbReference type="ARBA" id="ARBA00001920"/>
    </source>
</evidence>
<dbReference type="UniPathway" id="UPA00034">
    <property type="reaction ID" value="UER00015"/>
</dbReference>
<dbReference type="OrthoDB" id="9799110at2"/>
<evidence type="ECO:0000256" key="11">
    <source>
        <dbReference type="ARBA" id="ARBA00022679"/>
    </source>
</evidence>
<dbReference type="FunFam" id="3.40.50.720:FF:000083">
    <property type="entry name" value="Bifunctional aspartokinase/homoserine dehydrogenase"/>
    <property type="match status" value="1"/>
</dbReference>
<evidence type="ECO:0000259" key="29">
    <source>
        <dbReference type="Pfam" id="PF00696"/>
    </source>
</evidence>
<dbReference type="GO" id="GO:0009089">
    <property type="term" value="P:lysine biosynthetic process via diaminopimelate"/>
    <property type="evidence" value="ECO:0007669"/>
    <property type="project" value="UniProtKB-UniRule"/>
</dbReference>
<evidence type="ECO:0000313" key="34">
    <source>
        <dbReference type="Proteomes" id="UP000296034"/>
    </source>
</evidence>
<evidence type="ECO:0000256" key="20">
    <source>
        <dbReference type="ARBA" id="ARBA00023053"/>
    </source>
</evidence>
<evidence type="ECO:0000256" key="23">
    <source>
        <dbReference type="ARBA" id="ARBA00023268"/>
    </source>
</evidence>
<dbReference type="EC" id="2.7.2.4" evidence="28"/>
<dbReference type="Gene3D" id="3.40.50.720">
    <property type="entry name" value="NAD(P)-binding Rossmann-like Domain"/>
    <property type="match status" value="1"/>
</dbReference>
<dbReference type="InterPro" id="IPR042199">
    <property type="entry name" value="AsparK_Bifunc_asparK/hSer_DH"/>
</dbReference>
<dbReference type="EMBL" id="PDKS01000002">
    <property type="protein sequence ID" value="PPI87267.1"/>
    <property type="molecule type" value="Genomic_DNA"/>
</dbReference>
<dbReference type="InterPro" id="IPR001342">
    <property type="entry name" value="HDH_cat"/>
</dbReference>
<dbReference type="Pfam" id="PF22468">
    <property type="entry name" value="ACT_9"/>
    <property type="match status" value="1"/>
</dbReference>
<dbReference type="InterPro" id="IPR018042">
    <property type="entry name" value="Aspartate_kinase_CS"/>
</dbReference>
<keyword evidence="18 28" id="KW-0560">Oxidoreductase</keyword>
<accession>A0A2P5SY42</accession>
<reference evidence="33 34" key="1">
    <citation type="journal article" date="2018" name="Genome Biol. Evol.">
        <title>Cladogenesis and Genomic Streamlining in Extracellular Endosymbionts of Tropical Stink Bugs.</title>
        <authorList>
            <person name="Otero-Bravo A."/>
            <person name="Goffredi S."/>
            <person name="Sabree Z.L."/>
        </authorList>
    </citation>
    <scope>NUCLEOTIDE SEQUENCE [LARGE SCALE GENOMIC DNA]</scope>
    <source>
        <strain evidence="33 34">SoET</strain>
    </source>
</reference>
<comment type="catalytic activity">
    <reaction evidence="27">
        <text>L-homoserine + NAD(+) = L-aspartate 4-semialdehyde + NADH + H(+)</text>
        <dbReference type="Rhea" id="RHEA:15757"/>
        <dbReference type="ChEBI" id="CHEBI:15378"/>
        <dbReference type="ChEBI" id="CHEBI:57476"/>
        <dbReference type="ChEBI" id="CHEBI:57540"/>
        <dbReference type="ChEBI" id="CHEBI:57945"/>
        <dbReference type="ChEBI" id="CHEBI:537519"/>
        <dbReference type="EC" id="1.1.1.3"/>
    </reaction>
    <physiologicalReaction direction="right-to-left" evidence="27">
        <dbReference type="Rhea" id="RHEA:15759"/>
    </physiologicalReaction>
</comment>
<feature type="domain" description="Homoserine dehydrogenase catalytic" evidence="30">
    <location>
        <begin position="618"/>
        <end position="815"/>
    </location>
</feature>
<keyword evidence="21" id="KW-0457">Lysine biosynthesis</keyword>
<evidence type="ECO:0000256" key="8">
    <source>
        <dbReference type="ARBA" id="ARBA00010046"/>
    </source>
</evidence>
<evidence type="ECO:0000256" key="28">
    <source>
        <dbReference type="PIRNR" id="PIRNR000727"/>
    </source>
</evidence>
<sequence>MRVLKFGGTSMEDASLLVRAADILEQNAQKGQVITVLSSSTKITTFLSEIIKNNIINKDNLLSIKEVEYSFSRLLLDLINIQPTLNFSYLKNFIKIEFNKINKMIHGLTLLKKCTDNYFTSILCMVGKISVVIMEEILKSRNNNTIVIDPVKTLFVYCNDVESKIDIVESIKRISIYSNTQKNNIILVAGSIAGNKRGEIILLGTHGSNYSAAALSACFNAEICEIWTDVNGIYSCDLTQVPNAKLLQSISHNEAKDLICFGSKILDLKSIKLFADFNIPCLIKNIHDIKSTGTLINNTKIQQNKKSAKAIVSLSHVAMLNISGPSLQYRLSDTISRIVNILSNCNILLFSSIQNYLRNSINFYISEKDLKLVHQILIKEFEFELKNKLFDSLEITKDLGIISIIGDQISNIKGIYGKIFPNLSYDHINIKTILHNHSKSSISIVTNNNEIKHSVKVIYNSLFINYKSIEVFLIGVGGVGNALLNQIKRQQNFLKKEKNIKICIYGIADSRKALTNLGGINLNDWKSNLNKTGKIFNINEWISLHKTHYMSNPVIIDCTASQEIANQYTKFLSNGFHIVTSNKKANTASWHYYQKIRAIADNSNLKFLYETNVGAGLPVIENLKNLLNSGDQLIKFSGILSGSLSFIFGKLDEGLSISEATEMARKNGFTEPDPREDLSGIDVARKLLIIAREIGFHLELKDINIEPILPNDINNIENIENFMQYLSRFDDIFKNRVSKARNYGRALRFVGTIENGGICSAKIDEVKEDNPLYKVKNGENALAFYSRYYQPIPLVLRGYGAGNDVTAAGVFADLLHTLS</sequence>
<comment type="caution">
    <text evidence="33">The sequence shown here is derived from an EMBL/GenBank/DDBJ whole genome shotgun (WGS) entry which is preliminary data.</text>
</comment>
<dbReference type="SUPFAM" id="SSF51735">
    <property type="entry name" value="NAD(P)-binding Rossmann-fold domains"/>
    <property type="match status" value="1"/>
</dbReference>
<dbReference type="InterPro" id="IPR001048">
    <property type="entry name" value="Asp/Glu/Uridylate_kinase"/>
</dbReference>
<keyword evidence="23" id="KW-0511">Multifunctional enzyme</keyword>
<dbReference type="PANTHER" id="PTHR43070:SF3">
    <property type="entry name" value="HOMOSERINE DEHYDROGENASE"/>
    <property type="match status" value="1"/>
</dbReference>
<dbReference type="InterPro" id="IPR054352">
    <property type="entry name" value="ACT_Aspartokinase"/>
</dbReference>
<dbReference type="InterPro" id="IPR036291">
    <property type="entry name" value="NAD(P)-bd_dom_sf"/>
</dbReference>
<evidence type="ECO:0000256" key="6">
    <source>
        <dbReference type="ARBA" id="ARBA00005139"/>
    </source>
</evidence>
<evidence type="ECO:0000259" key="31">
    <source>
        <dbReference type="Pfam" id="PF03447"/>
    </source>
</evidence>
<comment type="pathway">
    <text evidence="2 28">Amino-acid biosynthesis; L-lysine biosynthesis via DAP pathway; (S)-tetrahydrodipicolinate from L-aspartate: step 1/4.</text>
</comment>
<comment type="cofactor">
    <cofactor evidence="1">
        <name>a metal cation</name>
        <dbReference type="ChEBI" id="CHEBI:25213"/>
    </cofactor>
</comment>
<dbReference type="EC" id="1.1.1.3" evidence="28"/>
<keyword evidence="10 28" id="KW-0028">Amino-acid biosynthesis</keyword>
<evidence type="ECO:0000256" key="9">
    <source>
        <dbReference type="ARBA" id="ARBA00011881"/>
    </source>
</evidence>
<keyword evidence="17 28" id="KW-0521">NADP</keyword>
<dbReference type="GO" id="GO:0009086">
    <property type="term" value="P:methionine biosynthetic process"/>
    <property type="evidence" value="ECO:0007669"/>
    <property type="project" value="UniProtKB-KW"/>
</dbReference>
<evidence type="ECO:0000256" key="12">
    <source>
        <dbReference type="ARBA" id="ARBA00022697"/>
    </source>
</evidence>
<evidence type="ECO:0000256" key="22">
    <source>
        <dbReference type="ARBA" id="ARBA00023167"/>
    </source>
</evidence>
<feature type="domain" description="Aspartokinase ACT" evidence="32">
    <location>
        <begin position="402"/>
        <end position="461"/>
    </location>
</feature>
<evidence type="ECO:0000259" key="32">
    <source>
        <dbReference type="Pfam" id="PF22468"/>
    </source>
</evidence>
<comment type="similarity">
    <text evidence="8 28">In the N-terminal section; belongs to the aspartokinase family.</text>
</comment>
<comment type="pathway">
    <text evidence="5 28">Amino-acid biosynthesis; L-methionine biosynthesis via de novo pathway; L-homoserine from L-aspartate: step 3/3.</text>
</comment>
<evidence type="ECO:0000256" key="19">
    <source>
        <dbReference type="ARBA" id="ARBA00023027"/>
    </source>
</evidence>
<evidence type="ECO:0000256" key="24">
    <source>
        <dbReference type="ARBA" id="ARBA00044938"/>
    </source>
</evidence>
<dbReference type="GO" id="GO:0009088">
    <property type="term" value="P:threonine biosynthetic process"/>
    <property type="evidence" value="ECO:0007669"/>
    <property type="project" value="UniProtKB-UniRule"/>
</dbReference>
<dbReference type="GO" id="GO:0004412">
    <property type="term" value="F:homoserine dehydrogenase activity"/>
    <property type="evidence" value="ECO:0007669"/>
    <property type="project" value="UniProtKB-UniRule"/>
</dbReference>
<evidence type="ECO:0000256" key="3">
    <source>
        <dbReference type="ARBA" id="ARBA00004986"/>
    </source>
</evidence>
<evidence type="ECO:0000256" key="7">
    <source>
        <dbReference type="ARBA" id="ARBA00007952"/>
    </source>
</evidence>
<dbReference type="Gene3D" id="1.20.120.1320">
    <property type="entry name" value="Aspartokinase, catalytic domain"/>
    <property type="match status" value="1"/>
</dbReference>
<dbReference type="GO" id="GO:0004072">
    <property type="term" value="F:aspartate kinase activity"/>
    <property type="evidence" value="ECO:0007669"/>
    <property type="project" value="UniProtKB-UniRule"/>
</dbReference>
<dbReference type="Pfam" id="PF00742">
    <property type="entry name" value="Homoserine_dh"/>
    <property type="match status" value="1"/>
</dbReference>
<keyword evidence="19" id="KW-0520">NAD</keyword>
<dbReference type="NCBIfam" id="TIGR00657">
    <property type="entry name" value="asp_kinases"/>
    <property type="match status" value="1"/>
</dbReference>
<dbReference type="InterPro" id="IPR036393">
    <property type="entry name" value="AceGlu_kinase-like_sf"/>
</dbReference>
<gene>
    <name evidence="33" type="ORF">CRV11_01915</name>
</gene>
<dbReference type="CDD" id="cd04892">
    <property type="entry name" value="ACT_AK-like_2"/>
    <property type="match status" value="1"/>
</dbReference>
<keyword evidence="16 28" id="KW-0067">ATP-binding</keyword>
<dbReference type="SUPFAM" id="SSF53633">
    <property type="entry name" value="Carbamate kinase-like"/>
    <property type="match status" value="1"/>
</dbReference>
<organism evidence="33 34">
    <name type="scientific">Candidatus Pantoea edessiphila</name>
    <dbReference type="NCBI Taxonomy" id="2044610"/>
    <lineage>
        <taxon>Bacteria</taxon>
        <taxon>Pseudomonadati</taxon>
        <taxon>Pseudomonadota</taxon>
        <taxon>Gammaproteobacteria</taxon>
        <taxon>Enterobacterales</taxon>
        <taxon>Erwiniaceae</taxon>
        <taxon>Pantoea</taxon>
    </lineage>
</organism>
<dbReference type="InterPro" id="IPR001341">
    <property type="entry name" value="Asp_kinase"/>
</dbReference>
<evidence type="ECO:0000256" key="18">
    <source>
        <dbReference type="ARBA" id="ARBA00023002"/>
    </source>
</evidence>
<comment type="catalytic activity">
    <reaction evidence="26">
        <text>L-homoserine + NADP(+) = L-aspartate 4-semialdehyde + NADPH + H(+)</text>
        <dbReference type="Rhea" id="RHEA:15761"/>
        <dbReference type="ChEBI" id="CHEBI:15378"/>
        <dbReference type="ChEBI" id="CHEBI:57476"/>
        <dbReference type="ChEBI" id="CHEBI:57783"/>
        <dbReference type="ChEBI" id="CHEBI:58349"/>
        <dbReference type="ChEBI" id="CHEBI:537519"/>
        <dbReference type="EC" id="1.1.1.3"/>
    </reaction>
    <physiologicalReaction direction="right-to-left" evidence="26">
        <dbReference type="Rhea" id="RHEA:15763"/>
    </physiologicalReaction>
</comment>
<evidence type="ECO:0000256" key="2">
    <source>
        <dbReference type="ARBA" id="ARBA00004766"/>
    </source>
</evidence>
<dbReference type="NCBIfam" id="NF006959">
    <property type="entry name" value="PRK09436.1"/>
    <property type="match status" value="1"/>
</dbReference>
<dbReference type="FunFam" id="3.30.360.10:FF:000006">
    <property type="entry name" value="Bifunctional aspartokinase/homoserine dehydrogenase"/>
    <property type="match status" value="1"/>
</dbReference>
<dbReference type="Gene3D" id="3.30.2130.10">
    <property type="entry name" value="VC0802-like"/>
    <property type="match status" value="1"/>
</dbReference>
<evidence type="ECO:0000313" key="33">
    <source>
        <dbReference type="EMBL" id="PPI87267.1"/>
    </source>
</evidence>
<comment type="pathway">
    <text evidence="6 28">Amino-acid biosynthesis; L-threonine biosynthesis; L-threonine from L-aspartate: step 1/5.</text>
</comment>
<dbReference type="RefSeq" id="WP_136131673.1">
    <property type="nucleotide sequence ID" value="NZ_PDKS01000002.1"/>
</dbReference>
<dbReference type="Gene3D" id="3.30.360.10">
    <property type="entry name" value="Dihydrodipicolinate Reductase, domain 2"/>
    <property type="match status" value="1"/>
</dbReference>
<dbReference type="PROSITE" id="PS00324">
    <property type="entry name" value="ASPARTOKINASE"/>
    <property type="match status" value="1"/>
</dbReference>
<proteinExistence type="inferred from homology"/>
<keyword evidence="15 28" id="KW-0418">Kinase</keyword>
<comment type="similarity">
    <text evidence="7 28">In the C-terminal section; belongs to the homoserine dehydrogenase family.</text>
</comment>
<comment type="pathway">
    <text evidence="3 28">Amino-acid biosynthesis; L-methionine biosynthesis via de novo pathway; L-homoserine from L-aspartate: step 1/3.</text>
</comment>
<comment type="function">
    <text evidence="24">Bifunctional aspartate kinase and homoserine dehydrogenase that catalyzes the first and the third steps toward the synthesis of lysine, methionine and threonine from aspartate.</text>
</comment>
<dbReference type="SUPFAM" id="SSF55347">
    <property type="entry name" value="Glyceraldehyde-3-phosphate dehydrogenase-like, C-terminal domain"/>
    <property type="match status" value="1"/>
</dbReference>
<comment type="catalytic activity">
    <reaction evidence="25">
        <text>L-aspartate + ATP = 4-phospho-L-aspartate + ADP</text>
        <dbReference type="Rhea" id="RHEA:23776"/>
        <dbReference type="ChEBI" id="CHEBI:29991"/>
        <dbReference type="ChEBI" id="CHEBI:30616"/>
        <dbReference type="ChEBI" id="CHEBI:57535"/>
        <dbReference type="ChEBI" id="CHEBI:456216"/>
        <dbReference type="EC" id="2.7.2.4"/>
    </reaction>
    <physiologicalReaction direction="left-to-right" evidence="25">
        <dbReference type="Rhea" id="RHEA:23777"/>
    </physiologicalReaction>
</comment>
<dbReference type="UniPathway" id="UPA00051">
    <property type="reaction ID" value="UER00462"/>
</dbReference>
<evidence type="ECO:0000256" key="27">
    <source>
        <dbReference type="ARBA" id="ARBA00049031"/>
    </source>
</evidence>
<comment type="subunit">
    <text evidence="9 28">Homotetramer.</text>
</comment>
<dbReference type="Pfam" id="PF00696">
    <property type="entry name" value="AA_kinase"/>
    <property type="match status" value="1"/>
</dbReference>
<evidence type="ECO:0000256" key="14">
    <source>
        <dbReference type="ARBA" id="ARBA00022741"/>
    </source>
</evidence>
<evidence type="ECO:0000256" key="13">
    <source>
        <dbReference type="ARBA" id="ARBA00022723"/>
    </source>
</evidence>
<dbReference type="GO" id="GO:0009090">
    <property type="term" value="P:homoserine biosynthetic process"/>
    <property type="evidence" value="ECO:0007669"/>
    <property type="project" value="UniProtKB-ARBA"/>
</dbReference>
<dbReference type="InterPro" id="IPR045865">
    <property type="entry name" value="ACT-like_dom_sf"/>
</dbReference>
<dbReference type="PANTHER" id="PTHR43070">
    <property type="match status" value="1"/>
</dbReference>
<protein>
    <recommendedName>
        <fullName evidence="28">Bifunctional aspartokinase/homoserine dehydrogenase</fullName>
    </recommendedName>
    <domain>
        <recommendedName>
            <fullName evidence="28">Aspartokinase</fullName>
            <ecNumber evidence="28">2.7.2.4</ecNumber>
        </recommendedName>
    </domain>
    <domain>
        <recommendedName>
            <fullName evidence="28">Homoserine dehydrogenase</fullName>
            <ecNumber evidence="28">1.1.1.3</ecNumber>
        </recommendedName>
    </domain>
</protein>
<dbReference type="Pfam" id="PF03447">
    <property type="entry name" value="NAD_binding_3"/>
    <property type="match status" value="1"/>
</dbReference>
<evidence type="ECO:0000256" key="10">
    <source>
        <dbReference type="ARBA" id="ARBA00022605"/>
    </source>
</evidence>
<dbReference type="AlphaFoldDB" id="A0A2P5SY42"/>
<evidence type="ECO:0000256" key="5">
    <source>
        <dbReference type="ARBA" id="ARBA00005062"/>
    </source>
</evidence>
<evidence type="ECO:0000256" key="16">
    <source>
        <dbReference type="ARBA" id="ARBA00022840"/>
    </source>
</evidence>
<keyword evidence="20" id="KW-0915">Sodium</keyword>
<name>A0A2P5SY42_9GAMM</name>
<keyword evidence="11 28" id="KW-0808">Transferase</keyword>
<dbReference type="PROSITE" id="PS01042">
    <property type="entry name" value="HOMOSER_DHGENASE"/>
    <property type="match status" value="1"/>
</dbReference>